<evidence type="ECO:0000259" key="11">
    <source>
        <dbReference type="PROSITE" id="PS51396"/>
    </source>
</evidence>
<dbReference type="PANTHER" id="PTHR19849:SF0">
    <property type="entry name" value="PHOSPHOLIPASE A-2-ACTIVATING PROTEIN"/>
    <property type="match status" value="1"/>
</dbReference>
<dbReference type="Gene3D" id="3.10.20.870">
    <property type="entry name" value="PFU (PLAA family ubiquitin binding), C-terminal domain"/>
    <property type="match status" value="1"/>
</dbReference>
<comment type="similarity">
    <text evidence="3">Belongs to the WD repeat PLAP family.</text>
</comment>
<dbReference type="SMART" id="SM00320">
    <property type="entry name" value="WD40"/>
    <property type="match status" value="6"/>
</dbReference>
<dbReference type="GO" id="GO:0043161">
    <property type="term" value="P:proteasome-mediated ubiquitin-dependent protein catabolic process"/>
    <property type="evidence" value="ECO:0007669"/>
    <property type="project" value="TreeGrafter"/>
</dbReference>
<keyword evidence="4" id="KW-0963">Cytoplasm</keyword>
<keyword evidence="7" id="KW-0539">Nucleus</keyword>
<feature type="region of interest" description="Disordered" evidence="9">
    <location>
        <begin position="395"/>
        <end position="432"/>
    </location>
</feature>
<dbReference type="Pfam" id="PF00400">
    <property type="entry name" value="WD40"/>
    <property type="match status" value="6"/>
</dbReference>
<dbReference type="InterPro" id="IPR011989">
    <property type="entry name" value="ARM-like"/>
</dbReference>
<dbReference type="GeneTree" id="ENSGT00550000074944"/>
<dbReference type="InterPro" id="IPR016024">
    <property type="entry name" value="ARM-type_fold"/>
</dbReference>
<evidence type="ECO:0000256" key="2">
    <source>
        <dbReference type="ARBA" id="ARBA00004496"/>
    </source>
</evidence>
<evidence type="ECO:0000313" key="13">
    <source>
        <dbReference type="Proteomes" id="UP000694388"/>
    </source>
</evidence>
<dbReference type="Pfam" id="PF09070">
    <property type="entry name" value="PFU"/>
    <property type="match status" value="1"/>
</dbReference>
<protein>
    <submittedName>
        <fullName evidence="12">Phospholipase A2-activating protein</fullName>
    </submittedName>
</protein>
<feature type="repeat" description="WD" evidence="8">
    <location>
        <begin position="264"/>
        <end position="297"/>
    </location>
</feature>
<keyword evidence="6" id="KW-0677">Repeat</keyword>
<evidence type="ECO:0000256" key="6">
    <source>
        <dbReference type="ARBA" id="ARBA00022737"/>
    </source>
</evidence>
<dbReference type="Pfam" id="PF08324">
    <property type="entry name" value="PUL"/>
    <property type="match status" value="1"/>
</dbReference>
<dbReference type="InterPro" id="IPR020472">
    <property type="entry name" value="WD40_PAC1"/>
</dbReference>
<keyword evidence="13" id="KW-1185">Reference proteome</keyword>
<dbReference type="InterPro" id="IPR036322">
    <property type="entry name" value="WD40_repeat_dom_sf"/>
</dbReference>
<feature type="repeat" description="WD" evidence="8">
    <location>
        <begin position="225"/>
        <end position="265"/>
    </location>
</feature>
<dbReference type="GO" id="GO:0005737">
    <property type="term" value="C:cytoplasm"/>
    <property type="evidence" value="ECO:0007669"/>
    <property type="project" value="UniProtKB-SubCell"/>
</dbReference>
<organism evidence="12 13">
    <name type="scientific">Eptatretus burgeri</name>
    <name type="common">Inshore hagfish</name>
    <dbReference type="NCBI Taxonomy" id="7764"/>
    <lineage>
        <taxon>Eukaryota</taxon>
        <taxon>Metazoa</taxon>
        <taxon>Chordata</taxon>
        <taxon>Craniata</taxon>
        <taxon>Vertebrata</taxon>
        <taxon>Cyclostomata</taxon>
        <taxon>Myxini</taxon>
        <taxon>Myxiniformes</taxon>
        <taxon>Myxinidae</taxon>
        <taxon>Eptatretinae</taxon>
        <taxon>Eptatretus</taxon>
    </lineage>
</organism>
<dbReference type="GO" id="GO:0010992">
    <property type="term" value="P:ubiquitin recycling"/>
    <property type="evidence" value="ECO:0007669"/>
    <property type="project" value="TreeGrafter"/>
</dbReference>
<dbReference type="Gene3D" id="1.25.10.10">
    <property type="entry name" value="Leucine-rich Repeat Variant"/>
    <property type="match status" value="1"/>
</dbReference>
<dbReference type="GO" id="GO:0043130">
    <property type="term" value="F:ubiquitin binding"/>
    <property type="evidence" value="ECO:0007669"/>
    <property type="project" value="TreeGrafter"/>
</dbReference>
<dbReference type="Proteomes" id="UP000694388">
    <property type="component" value="Unplaced"/>
</dbReference>
<dbReference type="SUPFAM" id="SSF50978">
    <property type="entry name" value="WD40 repeat-like"/>
    <property type="match status" value="1"/>
</dbReference>
<accession>A0A8C4QDD7</accession>
<dbReference type="AlphaFoldDB" id="A0A8C4QDD7"/>
<dbReference type="PROSITE" id="PS50294">
    <property type="entry name" value="WD_REPEATS_REGION"/>
    <property type="match status" value="2"/>
</dbReference>
<evidence type="ECO:0000256" key="5">
    <source>
        <dbReference type="ARBA" id="ARBA00022574"/>
    </source>
</evidence>
<keyword evidence="5 8" id="KW-0853">WD repeat</keyword>
<dbReference type="PROSITE" id="PS51396">
    <property type="entry name" value="PUL"/>
    <property type="match status" value="1"/>
</dbReference>
<dbReference type="Gene3D" id="2.130.10.10">
    <property type="entry name" value="YVTN repeat-like/Quinoprotein amine dehydrogenase"/>
    <property type="match status" value="1"/>
</dbReference>
<dbReference type="InterPro" id="IPR015155">
    <property type="entry name" value="PFU"/>
</dbReference>
<dbReference type="Ensembl" id="ENSEBUT00000014355.1">
    <property type="protein sequence ID" value="ENSEBUP00000013779.1"/>
    <property type="gene ID" value="ENSEBUG00000008669.1"/>
</dbReference>
<dbReference type="PRINTS" id="PR00320">
    <property type="entry name" value="GPROTEINBRPT"/>
</dbReference>
<evidence type="ECO:0000256" key="1">
    <source>
        <dbReference type="ARBA" id="ARBA00004123"/>
    </source>
</evidence>
<sequence>MYGPLERPSDGVPRGHRQLGALWVDSNARSAPTSEPDAPSRLVGGGGGGCLLVLPYAQVCSLPQPRRRVGAQRSQALLPLAGLSVRQVRAHRRTATGHGRAGGIETAASGRGESSSTLTHALRASGKRDGVGFSEARSFFGHRGFVSCVCIIYGDPLYAEGLLATGGHDNTVCVFDIETSSLLYRLEGHRDTICCLRSGSSGTLITGSWDSTARVWHQNQCLEEMQGHNAAVWAVAMANKGAVLTGSADKTIRLWNATRCKQVFTGHEDCVRSLAVCSDVEFLSCGNDASVRRWQLSGDCVSVYYAHTNFIYSICLLPGTQDFVTSGEDRSVRVWRGSQCVQTLRVPAQSAWSVCALPNRDIAVGCSDGTIRIFTEDSSRVASVELRTEFESELASSNIDPKSSELGGISTADLPGRDHLEEPGTKDGQTRLVNDGGQVEAYQWSGAESRWLKIGDVVGSSGGTQATSGKVLFEGKEYDFVFTVNLDDHGTPLKLPYNKDEDPWHAAKTFLQKHDLDLLYLDQVAEFILQHAGSTKHKLTPISDPFTGESRYMASSGTSDTVEGVRNGRDPFTGSETYWTSSPNSTPSQFFPQREMVTFDSGNITTILAKFRELNSQIPENQRLQMETLMQLQILAEYAIGATGSEEPTLDHLDALDRALHWPEETVFPGLDILRLAVRLPAINQHFCRACSGPSFLAQLVQLARPDGHPANQMLCLRTLCNAFSQTAGWELLMSHRDDVMKMTLKLIGSENKNLQVALATLILNFSVAASTKLDADFFAQLLSAVSTALECRLSPEAVFRVLVAMGTLVSGHGGVTALSLAQSLGLRAQIEAIEAAGHPPKLQQCKRDLLRILLP</sequence>
<dbReference type="FunFam" id="2.130.10.10:FF:000175">
    <property type="entry name" value="Phospholipase A-2-activating protein"/>
    <property type="match status" value="1"/>
</dbReference>
<reference evidence="12" key="1">
    <citation type="submission" date="2025-05" db="UniProtKB">
        <authorList>
            <consortium name="Ensembl"/>
        </authorList>
    </citation>
    <scope>IDENTIFICATION</scope>
</reference>
<comment type="subcellular location">
    <subcellularLocation>
        <location evidence="2">Cytoplasm</location>
    </subcellularLocation>
    <subcellularLocation>
        <location evidence="1">Nucleus</location>
    </subcellularLocation>
</comment>
<evidence type="ECO:0000256" key="9">
    <source>
        <dbReference type="SAM" id="MobiDB-lite"/>
    </source>
</evidence>
<dbReference type="PANTHER" id="PTHR19849">
    <property type="entry name" value="PHOSPHOLIPASE A-2-ACTIVATING PROTEIN"/>
    <property type="match status" value="1"/>
</dbReference>
<feature type="domain" description="PFU" evidence="10">
    <location>
        <begin position="443"/>
        <end position="542"/>
    </location>
</feature>
<dbReference type="Ensembl" id="ENSEBUT00000014324.1">
    <property type="protein sequence ID" value="ENSEBUP00000013747.1"/>
    <property type="gene ID" value="ENSEBUG00000008669.1"/>
</dbReference>
<dbReference type="InterPro" id="IPR001680">
    <property type="entry name" value="WD40_rpt"/>
</dbReference>
<proteinExistence type="inferred from homology"/>
<dbReference type="InterPro" id="IPR038122">
    <property type="entry name" value="PFU_sf"/>
</dbReference>
<dbReference type="PROSITE" id="PS51394">
    <property type="entry name" value="PFU"/>
    <property type="match status" value="1"/>
</dbReference>
<evidence type="ECO:0000313" key="12">
    <source>
        <dbReference type="Ensembl" id="ENSEBUP00000013779.1"/>
    </source>
</evidence>
<dbReference type="InterPro" id="IPR015943">
    <property type="entry name" value="WD40/YVTN_repeat-like_dom_sf"/>
</dbReference>
<feature type="domain" description="PUL" evidence="11">
    <location>
        <begin position="589"/>
        <end position="853"/>
    </location>
</feature>
<dbReference type="PROSITE" id="PS50082">
    <property type="entry name" value="WD_REPEATS_2"/>
    <property type="match status" value="4"/>
</dbReference>
<feature type="repeat" description="WD" evidence="8">
    <location>
        <begin position="304"/>
        <end position="335"/>
    </location>
</feature>
<dbReference type="SUPFAM" id="SSF48371">
    <property type="entry name" value="ARM repeat"/>
    <property type="match status" value="1"/>
</dbReference>
<dbReference type="CDD" id="cd00200">
    <property type="entry name" value="WD40"/>
    <property type="match status" value="1"/>
</dbReference>
<dbReference type="InterPro" id="IPR013535">
    <property type="entry name" value="PUL_dom"/>
</dbReference>
<evidence type="ECO:0000256" key="8">
    <source>
        <dbReference type="PROSITE-ProRule" id="PRU00221"/>
    </source>
</evidence>
<feature type="region of interest" description="Disordered" evidence="9">
    <location>
        <begin position="94"/>
        <end position="116"/>
    </location>
</feature>
<feature type="repeat" description="WD" evidence="8">
    <location>
        <begin position="186"/>
        <end position="216"/>
    </location>
</feature>
<feature type="compositionally biased region" description="Basic and acidic residues" evidence="9">
    <location>
        <begin position="415"/>
        <end position="429"/>
    </location>
</feature>
<evidence type="ECO:0000256" key="3">
    <source>
        <dbReference type="ARBA" id="ARBA00008495"/>
    </source>
</evidence>
<evidence type="ECO:0000256" key="4">
    <source>
        <dbReference type="ARBA" id="ARBA00022490"/>
    </source>
</evidence>
<evidence type="ECO:0000259" key="10">
    <source>
        <dbReference type="PROSITE" id="PS51394"/>
    </source>
</evidence>
<dbReference type="GO" id="GO:0005634">
    <property type="term" value="C:nucleus"/>
    <property type="evidence" value="ECO:0007669"/>
    <property type="project" value="UniProtKB-SubCell"/>
</dbReference>
<evidence type="ECO:0000256" key="7">
    <source>
        <dbReference type="ARBA" id="ARBA00023242"/>
    </source>
</evidence>
<name>A0A8C4QDD7_EPTBU</name>